<comment type="caution">
    <text evidence="5">The sequence shown here is derived from an EMBL/GenBank/DDBJ whole genome shotgun (WGS) entry which is preliminary data.</text>
</comment>
<dbReference type="InterPro" id="IPR035595">
    <property type="entry name" value="UDP_glycos_trans_CS"/>
</dbReference>
<dbReference type="PANTHER" id="PTHR48045:SF11">
    <property type="entry name" value="UDP-GLYCOSYLTRANSFERASE 72B1"/>
    <property type="match status" value="1"/>
</dbReference>
<dbReference type="PROSITE" id="PS00375">
    <property type="entry name" value="UDPGT"/>
    <property type="match status" value="1"/>
</dbReference>
<name>A0A835RV38_VANPL</name>
<dbReference type="InterPro" id="IPR002213">
    <property type="entry name" value="UDP_glucos_trans"/>
</dbReference>
<organism evidence="5 6">
    <name type="scientific">Vanilla planifolia</name>
    <name type="common">Vanilla</name>
    <dbReference type="NCBI Taxonomy" id="51239"/>
    <lineage>
        <taxon>Eukaryota</taxon>
        <taxon>Viridiplantae</taxon>
        <taxon>Streptophyta</taxon>
        <taxon>Embryophyta</taxon>
        <taxon>Tracheophyta</taxon>
        <taxon>Spermatophyta</taxon>
        <taxon>Magnoliopsida</taxon>
        <taxon>Liliopsida</taxon>
        <taxon>Asparagales</taxon>
        <taxon>Orchidaceae</taxon>
        <taxon>Vanilloideae</taxon>
        <taxon>Vanilleae</taxon>
        <taxon>Vanilla</taxon>
    </lineage>
</organism>
<keyword evidence="2 3" id="KW-0808">Transferase</keyword>
<comment type="similarity">
    <text evidence="1 3">Belongs to the UDP-glycosyltransferase family.</text>
</comment>
<proteinExistence type="inferred from homology"/>
<evidence type="ECO:0000313" key="5">
    <source>
        <dbReference type="EMBL" id="KAG0495196.1"/>
    </source>
</evidence>
<dbReference type="EMBL" id="JADCNM010000002">
    <property type="protein sequence ID" value="KAG0495196.1"/>
    <property type="molecule type" value="Genomic_DNA"/>
</dbReference>
<keyword evidence="3" id="KW-0328">Glycosyltransferase</keyword>
<dbReference type="OrthoDB" id="5835829at2759"/>
<dbReference type="AlphaFoldDB" id="A0A835RV38"/>
<gene>
    <name evidence="5" type="ORF">HPP92_006190</name>
</gene>
<dbReference type="PANTHER" id="PTHR48045">
    <property type="entry name" value="UDP-GLYCOSYLTRANSFERASE 72B1"/>
    <property type="match status" value="1"/>
</dbReference>
<dbReference type="FunFam" id="3.40.50.2000:FF:000056">
    <property type="entry name" value="Glycosyltransferase"/>
    <property type="match status" value="1"/>
</dbReference>
<dbReference type="Proteomes" id="UP000639772">
    <property type="component" value="Unassembled WGS sequence"/>
</dbReference>
<evidence type="ECO:0000256" key="2">
    <source>
        <dbReference type="ARBA" id="ARBA00022679"/>
    </source>
</evidence>
<dbReference type="CDD" id="cd03784">
    <property type="entry name" value="GT1_Gtf-like"/>
    <property type="match status" value="1"/>
</dbReference>
<evidence type="ECO:0000256" key="4">
    <source>
        <dbReference type="RuleBase" id="RU362057"/>
    </source>
</evidence>
<dbReference type="GO" id="GO:0008194">
    <property type="term" value="F:UDP-glycosyltransferase activity"/>
    <property type="evidence" value="ECO:0007669"/>
    <property type="project" value="InterPro"/>
</dbReference>
<evidence type="ECO:0000256" key="1">
    <source>
        <dbReference type="ARBA" id="ARBA00009995"/>
    </source>
</evidence>
<dbReference type="Pfam" id="PF00201">
    <property type="entry name" value="UDPGT"/>
    <property type="match status" value="1"/>
</dbReference>
<accession>A0A835RV38</accession>
<sequence length="453" mass="50069">MEEGREAPSHVVLIPSPGMGHLIPLTEFAKRLLPWKHLSTTVITFSAFTSVAEQSLLTSLSASISIIEVPNIRHDDLGARGGTETKLGDAIMASFPFLRTILLNLKEQAPVVALVTDIITIGIHHVARELGLPAFVFFTTTIMYLTLFLDLPNIYNQTNEDGNLIHLPGNVPFRPKDLPEIVRDRNHPLHPFVMDACELYLKADGILVNSFEALESAAYKRLRARGERVYAIGPMIRCHSSKDGSTECMKWLDRHPCRSVVFVSFGTMVQISSRQVKELAYGLESSGQRFLWLLPADGDCEKYLPKGFVERTRDVGMVVGSWVPQAAVLSHVTVGGFVSHCGWNSTLESLANGVPMVAWPIQYDQRMNALLLMEGVGVALRLEASAEDEDGFVCRVAVEEIVKELMEGERGKAVRARAAEMQKEAKKAIEEDGSSWKTLAEVASMWEGNGKLL</sequence>
<dbReference type="SUPFAM" id="SSF53756">
    <property type="entry name" value="UDP-Glycosyltransferase/glycogen phosphorylase"/>
    <property type="match status" value="1"/>
</dbReference>
<evidence type="ECO:0000256" key="3">
    <source>
        <dbReference type="RuleBase" id="RU003718"/>
    </source>
</evidence>
<evidence type="ECO:0000313" key="6">
    <source>
        <dbReference type="Proteomes" id="UP000639772"/>
    </source>
</evidence>
<dbReference type="Gene3D" id="3.40.50.2000">
    <property type="entry name" value="Glycogen Phosphorylase B"/>
    <property type="match status" value="2"/>
</dbReference>
<protein>
    <recommendedName>
        <fullName evidence="4">Glycosyltransferase</fullName>
        <ecNumber evidence="4">2.4.1.-</ecNumber>
    </recommendedName>
</protein>
<dbReference type="EC" id="2.4.1.-" evidence="4"/>
<reference evidence="5 6" key="1">
    <citation type="journal article" date="2020" name="Nat. Food">
        <title>A phased Vanilla planifolia genome enables genetic improvement of flavour and production.</title>
        <authorList>
            <person name="Hasing T."/>
            <person name="Tang H."/>
            <person name="Brym M."/>
            <person name="Khazi F."/>
            <person name="Huang T."/>
            <person name="Chambers A.H."/>
        </authorList>
    </citation>
    <scope>NUCLEOTIDE SEQUENCE [LARGE SCALE GENOMIC DNA]</scope>
    <source>
        <tissue evidence="5">Leaf</tissue>
    </source>
</reference>